<dbReference type="SUPFAM" id="SSF53850">
    <property type="entry name" value="Periplasmic binding protein-like II"/>
    <property type="match status" value="1"/>
</dbReference>
<accession>A0A077LYA7</accession>
<evidence type="ECO:0000259" key="2">
    <source>
        <dbReference type="SMART" id="SM00062"/>
    </source>
</evidence>
<gene>
    <name evidence="3" type="ORF">BN12_1560019</name>
</gene>
<dbReference type="PANTHER" id="PTHR35936:SF17">
    <property type="entry name" value="ARGININE-BINDING EXTRACELLULAR PROTEIN ARTP"/>
    <property type="match status" value="1"/>
</dbReference>
<keyword evidence="1" id="KW-0732">Signal</keyword>
<dbReference type="Gene3D" id="3.40.190.10">
    <property type="entry name" value="Periplasmic binding protein-like II"/>
    <property type="match status" value="2"/>
</dbReference>
<dbReference type="AlphaFoldDB" id="A0A077LYA7"/>
<keyword evidence="4" id="KW-1185">Reference proteome</keyword>
<dbReference type="EMBL" id="CAJB01000064">
    <property type="protein sequence ID" value="CCH76959.1"/>
    <property type="molecule type" value="Genomic_DNA"/>
</dbReference>
<dbReference type="RefSeq" id="WP_048553829.1">
    <property type="nucleotide sequence ID" value="NZ_HF570958.1"/>
</dbReference>
<dbReference type="STRING" id="1194083.BN12_1560019"/>
<comment type="caution">
    <text evidence="3">The sequence shown here is derived from an EMBL/GenBank/DDBJ whole genome shotgun (WGS) entry which is preliminary data.</text>
</comment>
<sequence>MTKPSKIGFSVIGALLVVVLAGFAGGKMAGGGGGGGAGGTDVSQATWITKIQKAHQLRVGCADSPPTINVKSDGTCTGADLIPMQDLADELGVKMVTVATTWQSIVAGLQADRYDVAADLDQTVERGLSIQFTNSSWSYPGVFLLPKDTKLTTAAKILATGKPIATAQGTALDSALQAIKAKELRVDTYQNAMSAVQAGRAVALFADLGTAVDMANKQKGYGIVVPNPAIFVHYVAYGVPTAMDPRSLQIVNIAIDNAVASGSIARAFAAAGYKDVDQLGALEIKP</sequence>
<feature type="domain" description="Solute-binding protein family 3/N-terminal" evidence="2">
    <location>
        <begin position="56"/>
        <end position="271"/>
    </location>
</feature>
<dbReference type="InterPro" id="IPR001638">
    <property type="entry name" value="Solute-binding_3/MltF_N"/>
</dbReference>
<evidence type="ECO:0000313" key="3">
    <source>
        <dbReference type="EMBL" id="CCH76959.1"/>
    </source>
</evidence>
<dbReference type="SMART" id="SM00062">
    <property type="entry name" value="PBPb"/>
    <property type="match status" value="1"/>
</dbReference>
<dbReference type="Pfam" id="PF00497">
    <property type="entry name" value="SBP_bac_3"/>
    <property type="match status" value="1"/>
</dbReference>
<reference evidence="3 4" key="1">
    <citation type="journal article" date="2013" name="ISME J.">
        <title>A metabolic model for members of the genus Tetrasphaera involved in enhanced biological phosphorus removal.</title>
        <authorList>
            <person name="Kristiansen R."/>
            <person name="Nguyen H.T.T."/>
            <person name="Saunders A.M."/>
            <person name="Nielsen J.L."/>
            <person name="Wimmer R."/>
            <person name="Le V.Q."/>
            <person name="McIlroy S.J."/>
            <person name="Petrovski S."/>
            <person name="Seviour R.J."/>
            <person name="Calteau A."/>
            <person name="Nielsen K.L."/>
            <person name="Nielsen P.H."/>
        </authorList>
    </citation>
    <scope>NUCLEOTIDE SEQUENCE [LARGE SCALE GENOMIC DNA]</scope>
    <source>
        <strain evidence="3 4">T1-X7</strain>
    </source>
</reference>
<dbReference type="OrthoDB" id="9768183at2"/>
<evidence type="ECO:0000313" key="4">
    <source>
        <dbReference type="Proteomes" id="UP000035721"/>
    </source>
</evidence>
<dbReference type="Proteomes" id="UP000035721">
    <property type="component" value="Unassembled WGS sequence"/>
</dbReference>
<organism evidence="3 4">
    <name type="scientific">Nostocoides japonicum T1-X7</name>
    <dbReference type="NCBI Taxonomy" id="1194083"/>
    <lineage>
        <taxon>Bacteria</taxon>
        <taxon>Bacillati</taxon>
        <taxon>Actinomycetota</taxon>
        <taxon>Actinomycetes</taxon>
        <taxon>Micrococcales</taxon>
        <taxon>Intrasporangiaceae</taxon>
        <taxon>Nostocoides</taxon>
    </lineage>
</organism>
<evidence type="ECO:0000256" key="1">
    <source>
        <dbReference type="ARBA" id="ARBA00022729"/>
    </source>
</evidence>
<protein>
    <submittedName>
        <fullName evidence="3">Putative ABC-type amino acid transport/signal transduction systems, periplasmic component/domain</fullName>
    </submittedName>
</protein>
<name>A0A077LYA7_9MICO</name>
<proteinExistence type="predicted"/>
<dbReference type="PANTHER" id="PTHR35936">
    <property type="entry name" value="MEMBRANE-BOUND LYTIC MUREIN TRANSGLYCOSYLASE F"/>
    <property type="match status" value="1"/>
</dbReference>